<dbReference type="EMBL" id="QRTC01000016">
    <property type="protein sequence ID" value="RGQ41789.1"/>
    <property type="molecule type" value="Genomic_DNA"/>
</dbReference>
<evidence type="ECO:0000313" key="3">
    <source>
        <dbReference type="EMBL" id="RGQ41789.1"/>
    </source>
</evidence>
<accession>A0A412AXY3</accession>
<dbReference type="Pfam" id="PF01381">
    <property type="entry name" value="HTH_3"/>
    <property type="match status" value="1"/>
</dbReference>
<dbReference type="Gene3D" id="1.10.260.40">
    <property type="entry name" value="lambda repressor-like DNA-binding domains"/>
    <property type="match status" value="1"/>
</dbReference>
<sequence length="153" mass="18182">MGHNKTRKGRVARLIRMGKKLKRLRENFNLTQQQVAEALGIDRSTYAYYELGRTTPDLDKIDKLQRLYQVQYQDLIEYDEEENQMQLRDSGSDSGPLKKNLYLKTNPKNSDFFYQLNNDEQRLILNFRLLSKSNQENAIQHLLTLRQKQNNDK</sequence>
<dbReference type="AlphaFoldDB" id="A0A412AXY3"/>
<dbReference type="PANTHER" id="PTHR46558:SF11">
    <property type="entry name" value="HTH-TYPE TRANSCRIPTIONAL REGULATOR XRE"/>
    <property type="match status" value="1"/>
</dbReference>
<dbReference type="GO" id="GO:0003677">
    <property type="term" value="F:DNA binding"/>
    <property type="evidence" value="ECO:0007669"/>
    <property type="project" value="UniProtKB-KW"/>
</dbReference>
<dbReference type="SMART" id="SM00530">
    <property type="entry name" value="HTH_XRE"/>
    <property type="match status" value="1"/>
</dbReference>
<dbReference type="CDD" id="cd00093">
    <property type="entry name" value="HTH_XRE"/>
    <property type="match status" value="1"/>
</dbReference>
<dbReference type="SUPFAM" id="SSF47413">
    <property type="entry name" value="lambda repressor-like DNA-binding domains"/>
    <property type="match status" value="1"/>
</dbReference>
<dbReference type="Proteomes" id="UP000284751">
    <property type="component" value="Unassembled WGS sequence"/>
</dbReference>
<evidence type="ECO:0000256" key="1">
    <source>
        <dbReference type="ARBA" id="ARBA00023125"/>
    </source>
</evidence>
<gene>
    <name evidence="3" type="ORF">DWY99_05605</name>
</gene>
<evidence type="ECO:0000259" key="2">
    <source>
        <dbReference type="PROSITE" id="PS50943"/>
    </source>
</evidence>
<keyword evidence="1" id="KW-0238">DNA-binding</keyword>
<name>A0A412AXY3_9FIRM</name>
<proteinExistence type="predicted"/>
<dbReference type="InterPro" id="IPR010982">
    <property type="entry name" value="Lambda_DNA-bd_dom_sf"/>
</dbReference>
<dbReference type="InterPro" id="IPR001387">
    <property type="entry name" value="Cro/C1-type_HTH"/>
</dbReference>
<evidence type="ECO:0000313" key="4">
    <source>
        <dbReference type="Proteomes" id="UP000284751"/>
    </source>
</evidence>
<feature type="domain" description="HTH cro/C1-type" evidence="2">
    <location>
        <begin position="21"/>
        <end position="75"/>
    </location>
</feature>
<reference evidence="3 4" key="1">
    <citation type="submission" date="2018-08" db="EMBL/GenBank/DDBJ databases">
        <title>A genome reference for cultivated species of the human gut microbiota.</title>
        <authorList>
            <person name="Zou Y."/>
            <person name="Xue W."/>
            <person name="Luo G."/>
        </authorList>
    </citation>
    <scope>NUCLEOTIDE SEQUENCE [LARGE SCALE GENOMIC DNA]</scope>
    <source>
        <strain evidence="3 4">AF28-26</strain>
    </source>
</reference>
<dbReference type="PROSITE" id="PS50943">
    <property type="entry name" value="HTH_CROC1"/>
    <property type="match status" value="1"/>
</dbReference>
<organism evidence="3 4">
    <name type="scientific">[Clostridium] leptum</name>
    <dbReference type="NCBI Taxonomy" id="1535"/>
    <lineage>
        <taxon>Bacteria</taxon>
        <taxon>Bacillati</taxon>
        <taxon>Bacillota</taxon>
        <taxon>Clostridia</taxon>
        <taxon>Eubacteriales</taxon>
        <taxon>Oscillospiraceae</taxon>
        <taxon>Oscillospiraceae incertae sedis</taxon>
    </lineage>
</organism>
<comment type="caution">
    <text evidence="3">The sequence shown here is derived from an EMBL/GenBank/DDBJ whole genome shotgun (WGS) entry which is preliminary data.</text>
</comment>
<protein>
    <submittedName>
        <fullName evidence="3">XRE family transcriptional regulator</fullName>
    </submittedName>
</protein>
<dbReference type="PANTHER" id="PTHR46558">
    <property type="entry name" value="TRACRIPTIONAL REGULATORY PROTEIN-RELATED-RELATED"/>
    <property type="match status" value="1"/>
</dbReference>